<dbReference type="Proteomes" id="UP000005850">
    <property type="component" value="Chromosome"/>
</dbReference>
<evidence type="ECO:0000256" key="1">
    <source>
        <dbReference type="SAM" id="Phobius"/>
    </source>
</evidence>
<accession>A0A075R0Q2</accession>
<gene>
    <name evidence="2" type="primary">ysdB</name>
    <name evidence="2" type="ORF">BRLA_c010990</name>
</gene>
<dbReference type="STRING" id="1042163.BRLA_c010990"/>
<dbReference type="eggNOG" id="ENOG5030CKE">
    <property type="taxonomic scope" value="Bacteria"/>
</dbReference>
<dbReference type="KEGG" id="blr:BRLA_c010990"/>
<evidence type="ECO:0000313" key="2">
    <source>
        <dbReference type="EMBL" id="AIG25439.1"/>
    </source>
</evidence>
<feature type="transmembrane region" description="Helical" evidence="1">
    <location>
        <begin position="6"/>
        <end position="26"/>
    </location>
</feature>
<keyword evidence="1" id="KW-1133">Transmembrane helix</keyword>
<keyword evidence="1" id="KW-0812">Transmembrane</keyword>
<dbReference type="RefSeq" id="WP_003338947.1">
    <property type="nucleotide sequence ID" value="NZ_CP007806.1"/>
</dbReference>
<dbReference type="EMBL" id="CP007806">
    <property type="protein sequence ID" value="AIG25439.1"/>
    <property type="molecule type" value="Genomic_DNA"/>
</dbReference>
<evidence type="ECO:0000313" key="3">
    <source>
        <dbReference type="Proteomes" id="UP000005850"/>
    </source>
</evidence>
<keyword evidence="3" id="KW-1185">Reference proteome</keyword>
<keyword evidence="1" id="KW-0472">Membrane</keyword>
<dbReference type="AlphaFoldDB" id="A0A075R0Q2"/>
<name>A0A075R0Q2_BRELA</name>
<proteinExistence type="predicted"/>
<reference evidence="2 3" key="1">
    <citation type="journal article" date="2011" name="J. Bacteriol.">
        <title>Genome sequence of Brevibacillus laterosporus LMG 15441, a pathogen of invertebrates.</title>
        <authorList>
            <person name="Djukic M."/>
            <person name="Poehlein A."/>
            <person name="Thurmer A."/>
            <person name="Daniel R."/>
        </authorList>
    </citation>
    <scope>NUCLEOTIDE SEQUENCE [LARGE SCALE GENOMIC DNA]</scope>
    <source>
        <strain evidence="2 3">LMG 15441</strain>
    </source>
</reference>
<sequence length="123" mass="14578">MALLLKILLPIGCFFLCWYFMSRLFHPLRAFRQARRKGTFHLLDTPSNIRQNLLLTYKKAVYEGEKYSEPGKPSHVNWIVLTLTKPTTEELLSLDYELMESRLHEHYPQAQIQWPPCTKRNSL</sequence>
<protein>
    <submittedName>
        <fullName evidence="2">Sigma-w pathway protein YsdB</fullName>
    </submittedName>
</protein>
<organism evidence="2 3">
    <name type="scientific">Brevibacillus laterosporus LMG 15441</name>
    <dbReference type="NCBI Taxonomy" id="1042163"/>
    <lineage>
        <taxon>Bacteria</taxon>
        <taxon>Bacillati</taxon>
        <taxon>Bacillota</taxon>
        <taxon>Bacilli</taxon>
        <taxon>Bacillales</taxon>
        <taxon>Paenibacillaceae</taxon>
        <taxon>Brevibacillus</taxon>
    </lineage>
</organism>
<dbReference type="HOGENOM" id="CLU_1977147_0_0_9"/>